<keyword evidence="2" id="KW-0378">Hydrolase</keyword>
<dbReference type="PANTHER" id="PTHR30627:SF1">
    <property type="entry name" value="PEPTIDOGLYCAN D,D-TRANSPEPTIDASE FTSI"/>
    <property type="match status" value="1"/>
</dbReference>
<keyword evidence="2" id="KW-0645">Protease</keyword>
<sequence>MNIRANILLRVYLAFGLIVLFAVAVLVRLCDVQFVEGHKWRAMADSLSTKYVNIEAARGNIYSNDGSLLATSVPEYELRMDLYAGGIEDKDIFNAKVDSLALRLSQFFKDKTPKEYSRYLRSARQDSVRYLLIKRKVNYQDLKEIRKFPLFNIGKYSGGLIAIQQNKRILPFQSLAARTIGYRNENVSNAVGLEGAYGSYINGEIGKRLVQRIAGGVWMPVNEEAEIAPKEGADIISTIDINMQDLAQSALEKQLIISDADHGAVILMEVATGEVRAVANFTRVSKGVYKELFNYAIAGNQDPGSTFKLASYMALLEDKMVDTNTLVATGNYKIPGHLIKDSHGSIGVVTVKKAFEQSSNSAVAQLVDTHYRNEQSRFTDHLYSWHLNEKLGLQIPGEAQPVVKTPKNRSWNKNMTLPQMAYGYEMQLTPLKMLSFYNAVANNGKYVAPIFVKEIRRLGNPVEQFKARVVNEKICSDVTLKKMQALLESTVAIGTGKVVASKFYKVAGKTGTAQVADGNKGYKAKKQYQSSFCGYFPADNPKYSLIVVINDPKGSYYAAAVAGPPFKEIADRIYASDMGMFSEVGDHLVGNTKAPEAKAGQTKDLKKVYNAFGIKALYAAKSDYVNSVDTSNGIVYQEYNSIKGAMPDVSGMGLKDALYLVGNAGLKAQVKGSGKVISQSIAPGSKIGKGLLVQLELK</sequence>
<keyword evidence="4" id="KW-1133">Transmembrane helix</keyword>
<dbReference type="InterPro" id="IPR050515">
    <property type="entry name" value="Beta-lactam/transpept"/>
</dbReference>
<dbReference type="InterPro" id="IPR005543">
    <property type="entry name" value="PASTA_dom"/>
</dbReference>
<organism evidence="6 7">
    <name type="scientific">Pedobacter nutrimenti</name>
    <dbReference type="NCBI Taxonomy" id="1241337"/>
    <lineage>
        <taxon>Bacteria</taxon>
        <taxon>Pseudomonadati</taxon>
        <taxon>Bacteroidota</taxon>
        <taxon>Sphingobacteriia</taxon>
        <taxon>Sphingobacteriales</taxon>
        <taxon>Sphingobacteriaceae</taxon>
        <taxon>Pedobacter</taxon>
    </lineage>
</organism>
<dbReference type="AlphaFoldDB" id="A0A318UJ49"/>
<dbReference type="SUPFAM" id="SSF56601">
    <property type="entry name" value="beta-lactamase/transpeptidase-like"/>
    <property type="match status" value="1"/>
</dbReference>
<proteinExistence type="predicted"/>
<dbReference type="InterPro" id="IPR012338">
    <property type="entry name" value="Beta-lactam/transpept-like"/>
</dbReference>
<dbReference type="Proteomes" id="UP000248198">
    <property type="component" value="Unassembled WGS sequence"/>
</dbReference>
<keyword evidence="4" id="KW-0812">Transmembrane</keyword>
<protein>
    <submittedName>
        <fullName evidence="6">Cell division protein FtsI (Penicillin-binding protein 3)</fullName>
    </submittedName>
</protein>
<keyword evidence="3 4" id="KW-0472">Membrane</keyword>
<dbReference type="GO" id="GO:0004180">
    <property type="term" value="F:carboxypeptidase activity"/>
    <property type="evidence" value="ECO:0007669"/>
    <property type="project" value="UniProtKB-KW"/>
</dbReference>
<gene>
    <name evidence="6" type="ORF">B0O44_104145</name>
</gene>
<dbReference type="Pfam" id="PF03717">
    <property type="entry name" value="PBP_dimer"/>
    <property type="match status" value="1"/>
</dbReference>
<comment type="caution">
    <text evidence="6">The sequence shown here is derived from an EMBL/GenBank/DDBJ whole genome shotgun (WGS) entry which is preliminary data.</text>
</comment>
<dbReference type="SUPFAM" id="SSF54184">
    <property type="entry name" value="Penicillin-binding protein 2x (pbp-2x), c-terminal domain"/>
    <property type="match status" value="1"/>
</dbReference>
<dbReference type="GO" id="GO:0008658">
    <property type="term" value="F:penicillin binding"/>
    <property type="evidence" value="ECO:0007669"/>
    <property type="project" value="InterPro"/>
</dbReference>
<dbReference type="InterPro" id="IPR005311">
    <property type="entry name" value="PBP_dimer"/>
</dbReference>
<dbReference type="InterPro" id="IPR036138">
    <property type="entry name" value="PBP_dimer_sf"/>
</dbReference>
<keyword evidence="7" id="KW-1185">Reference proteome</keyword>
<dbReference type="GO" id="GO:0051301">
    <property type="term" value="P:cell division"/>
    <property type="evidence" value="ECO:0007669"/>
    <property type="project" value="UniProtKB-KW"/>
</dbReference>
<keyword evidence="6" id="KW-0132">Cell division</keyword>
<dbReference type="Gene3D" id="3.40.710.10">
    <property type="entry name" value="DD-peptidase/beta-lactamase superfamily"/>
    <property type="match status" value="1"/>
</dbReference>
<feature type="transmembrane region" description="Helical" evidence="4">
    <location>
        <begin position="7"/>
        <end position="27"/>
    </location>
</feature>
<dbReference type="OrthoDB" id="9804124at2"/>
<dbReference type="Gene3D" id="3.30.450.330">
    <property type="match status" value="1"/>
</dbReference>
<evidence type="ECO:0000256" key="2">
    <source>
        <dbReference type="ARBA" id="ARBA00022645"/>
    </source>
</evidence>
<keyword evidence="2" id="KW-0121">Carboxypeptidase</keyword>
<dbReference type="PANTHER" id="PTHR30627">
    <property type="entry name" value="PEPTIDOGLYCAN D,D-TRANSPEPTIDASE"/>
    <property type="match status" value="1"/>
</dbReference>
<dbReference type="SMART" id="SM00740">
    <property type="entry name" value="PASTA"/>
    <property type="match status" value="1"/>
</dbReference>
<keyword evidence="6" id="KW-0131">Cell cycle</keyword>
<dbReference type="EMBL" id="QKLU01000004">
    <property type="protein sequence ID" value="PYF73975.1"/>
    <property type="molecule type" value="Genomic_DNA"/>
</dbReference>
<accession>A0A318UJ49</accession>
<evidence type="ECO:0000256" key="4">
    <source>
        <dbReference type="SAM" id="Phobius"/>
    </source>
</evidence>
<feature type="domain" description="PASTA" evidence="5">
    <location>
        <begin position="640"/>
        <end position="698"/>
    </location>
</feature>
<dbReference type="RefSeq" id="WP_110830766.1">
    <property type="nucleotide sequence ID" value="NZ_QKLU01000004.1"/>
</dbReference>
<name>A0A318UJ49_9SPHI</name>
<dbReference type="GO" id="GO:0005886">
    <property type="term" value="C:plasma membrane"/>
    <property type="evidence" value="ECO:0007669"/>
    <property type="project" value="TreeGrafter"/>
</dbReference>
<dbReference type="Gene3D" id="3.30.10.20">
    <property type="match status" value="1"/>
</dbReference>
<dbReference type="GO" id="GO:0071555">
    <property type="term" value="P:cell wall organization"/>
    <property type="evidence" value="ECO:0007669"/>
    <property type="project" value="TreeGrafter"/>
</dbReference>
<dbReference type="InterPro" id="IPR001460">
    <property type="entry name" value="PCN-bd_Tpept"/>
</dbReference>
<evidence type="ECO:0000313" key="7">
    <source>
        <dbReference type="Proteomes" id="UP000248198"/>
    </source>
</evidence>
<dbReference type="PROSITE" id="PS51178">
    <property type="entry name" value="PASTA"/>
    <property type="match status" value="1"/>
</dbReference>
<dbReference type="Gene3D" id="3.90.1310.10">
    <property type="entry name" value="Penicillin-binding protein 2a (Domain 2)"/>
    <property type="match status" value="1"/>
</dbReference>
<reference evidence="6 7" key="1">
    <citation type="submission" date="2018-06" db="EMBL/GenBank/DDBJ databases">
        <title>Genomic Encyclopedia of Archaeal and Bacterial Type Strains, Phase II (KMG-II): from individual species to whole genera.</title>
        <authorList>
            <person name="Goeker M."/>
        </authorList>
    </citation>
    <scope>NUCLEOTIDE SEQUENCE [LARGE SCALE GENOMIC DNA]</scope>
    <source>
        <strain evidence="6 7">DSM 27372</strain>
    </source>
</reference>
<evidence type="ECO:0000313" key="6">
    <source>
        <dbReference type="EMBL" id="PYF73975.1"/>
    </source>
</evidence>
<evidence type="ECO:0000256" key="1">
    <source>
        <dbReference type="ARBA" id="ARBA00004370"/>
    </source>
</evidence>
<evidence type="ECO:0000259" key="5">
    <source>
        <dbReference type="PROSITE" id="PS51178"/>
    </source>
</evidence>
<dbReference type="Pfam" id="PF03793">
    <property type="entry name" value="PASTA"/>
    <property type="match status" value="1"/>
</dbReference>
<dbReference type="CDD" id="cd06575">
    <property type="entry name" value="PASTA_Pbp2x-like_2"/>
    <property type="match status" value="1"/>
</dbReference>
<comment type="subcellular location">
    <subcellularLocation>
        <location evidence="1">Membrane</location>
    </subcellularLocation>
</comment>
<evidence type="ECO:0000256" key="3">
    <source>
        <dbReference type="ARBA" id="ARBA00023136"/>
    </source>
</evidence>
<dbReference type="Pfam" id="PF00905">
    <property type="entry name" value="Transpeptidase"/>
    <property type="match status" value="1"/>
</dbReference>
<dbReference type="SUPFAM" id="SSF56519">
    <property type="entry name" value="Penicillin binding protein dimerisation domain"/>
    <property type="match status" value="1"/>
</dbReference>